<proteinExistence type="predicted"/>
<dbReference type="SMART" id="SM00507">
    <property type="entry name" value="HNHc"/>
    <property type="match status" value="1"/>
</dbReference>
<dbReference type="Pfam" id="PF02720">
    <property type="entry name" value="DUF222"/>
    <property type="match status" value="1"/>
</dbReference>
<name>A0A543GG27_9PSEU</name>
<feature type="domain" description="HNH nuclease" evidence="2">
    <location>
        <begin position="324"/>
        <end position="374"/>
    </location>
</feature>
<dbReference type="Proteomes" id="UP000319818">
    <property type="component" value="Unassembled WGS sequence"/>
</dbReference>
<accession>A0A543GG27</accession>
<keyword evidence="4" id="KW-1185">Reference proteome</keyword>
<dbReference type="EMBL" id="VFPH01000001">
    <property type="protein sequence ID" value="TQM45006.1"/>
    <property type="molecule type" value="Genomic_DNA"/>
</dbReference>
<evidence type="ECO:0000256" key="1">
    <source>
        <dbReference type="SAM" id="MobiDB-lite"/>
    </source>
</evidence>
<evidence type="ECO:0000313" key="3">
    <source>
        <dbReference type="EMBL" id="TQM45006.1"/>
    </source>
</evidence>
<dbReference type="CDD" id="cd00085">
    <property type="entry name" value="HNHc"/>
    <property type="match status" value="1"/>
</dbReference>
<comment type="caution">
    <text evidence="3">The sequence shown here is derived from an EMBL/GenBank/DDBJ whole genome shotgun (WGS) entry which is preliminary data.</text>
</comment>
<dbReference type="AlphaFoldDB" id="A0A543GG27"/>
<feature type="region of interest" description="Disordered" evidence="1">
    <location>
        <begin position="397"/>
        <end position="438"/>
    </location>
</feature>
<sequence length="438" mass="47248">MLNSGAISDWIVQLRGLRRDVSDAERIDQIRALERLKSAAAAAQARLAVDLDTSVRAAHAAAGIPAGRQGRGVAVQVALARQESSYRGGRHLGLAKMLVTEMPHTLAALESGELSEWRAGLLARETDCLSREHRGFIDTTLCADPTVLHGWGYRRLITEIQKLACRLDPASVARRRGKAESERRVTCRPAPDTMACMSALLPVAQGAAVHAALRKAADTAIATGDGRTRGQLMADILVQRVTGQATATAVPIEVNLIMGSSTLFGQDDQPAVLTGHGPIPADLARRLAVSAAENESAWVRRLYATPDTGRLIGMESTRRVFPAGLARFIEVRDQFCRTPWCDAPIRHIDHALPHHEGGATSADNGNGLCAQCNHARQAPGWHARPQDGARHTVEITTPTGHRYRSTAPAPPGHPQTKRRRLGRAAATQARLSRHPRPV</sequence>
<dbReference type="InterPro" id="IPR003615">
    <property type="entry name" value="HNH_nuc"/>
</dbReference>
<reference evidence="3 4" key="1">
    <citation type="submission" date="2019-06" db="EMBL/GenBank/DDBJ databases">
        <title>Sequencing the genomes of 1000 actinobacteria strains.</title>
        <authorList>
            <person name="Klenk H.-P."/>
        </authorList>
    </citation>
    <scope>NUCLEOTIDE SEQUENCE [LARGE SCALE GENOMIC DNA]</scope>
    <source>
        <strain evidence="3 4">DSM 45511</strain>
    </source>
</reference>
<dbReference type="InterPro" id="IPR003870">
    <property type="entry name" value="DUF222"/>
</dbReference>
<gene>
    <name evidence="3" type="ORF">FB388_2397</name>
</gene>
<dbReference type="Gene3D" id="1.10.30.50">
    <property type="match status" value="1"/>
</dbReference>
<evidence type="ECO:0000259" key="2">
    <source>
        <dbReference type="SMART" id="SM00507"/>
    </source>
</evidence>
<protein>
    <submittedName>
        <fullName evidence="3">Uncharacterized protein DUF222</fullName>
    </submittedName>
</protein>
<evidence type="ECO:0000313" key="4">
    <source>
        <dbReference type="Proteomes" id="UP000319818"/>
    </source>
</evidence>
<organism evidence="3 4">
    <name type="scientific">Pseudonocardia cypriaca</name>
    <dbReference type="NCBI Taxonomy" id="882449"/>
    <lineage>
        <taxon>Bacteria</taxon>
        <taxon>Bacillati</taxon>
        <taxon>Actinomycetota</taxon>
        <taxon>Actinomycetes</taxon>
        <taxon>Pseudonocardiales</taxon>
        <taxon>Pseudonocardiaceae</taxon>
        <taxon>Pseudonocardia</taxon>
    </lineage>
</organism>